<gene>
    <name evidence="2" type="ORF">TTHERM_000222209</name>
</gene>
<keyword evidence="3" id="KW-1185">Reference proteome</keyword>
<feature type="signal peptide" evidence="1">
    <location>
        <begin position="1"/>
        <end position="26"/>
    </location>
</feature>
<feature type="chain" id="PRO_5004903767" description="Transmembrane protein" evidence="1">
    <location>
        <begin position="27"/>
        <end position="87"/>
    </location>
</feature>
<evidence type="ECO:0000313" key="3">
    <source>
        <dbReference type="Proteomes" id="UP000009168"/>
    </source>
</evidence>
<dbReference type="RefSeq" id="XP_012652705.1">
    <property type="nucleotide sequence ID" value="XM_012797251.1"/>
</dbReference>
<proteinExistence type="predicted"/>
<dbReference type="Proteomes" id="UP000009168">
    <property type="component" value="Unassembled WGS sequence"/>
</dbReference>
<dbReference type="KEGG" id="tet:TTHERM_000222209"/>
<organism evidence="2 3">
    <name type="scientific">Tetrahymena thermophila (strain SB210)</name>
    <dbReference type="NCBI Taxonomy" id="312017"/>
    <lineage>
        <taxon>Eukaryota</taxon>
        <taxon>Sar</taxon>
        <taxon>Alveolata</taxon>
        <taxon>Ciliophora</taxon>
        <taxon>Intramacronucleata</taxon>
        <taxon>Oligohymenophorea</taxon>
        <taxon>Hymenostomatida</taxon>
        <taxon>Tetrahymenina</taxon>
        <taxon>Tetrahymenidae</taxon>
        <taxon>Tetrahymena</taxon>
    </lineage>
</organism>
<keyword evidence="1" id="KW-0732">Signal</keyword>
<sequence length="87" mass="10408">MQKNFKLIQLIFKLALSIQLISKAHSYRQITLILLLQETQLLSRLQFNSQMKQQMLIILIRFQLINLQSMLVFHLTHKIFIIKSLQE</sequence>
<dbReference type="InParanoid" id="W7XK84"/>
<dbReference type="GeneID" id="24437878"/>
<reference evidence="3" key="1">
    <citation type="journal article" date="2006" name="PLoS Biol.">
        <title>Macronuclear genome sequence of the ciliate Tetrahymena thermophila, a model eukaryote.</title>
        <authorList>
            <person name="Eisen J.A."/>
            <person name="Coyne R.S."/>
            <person name="Wu M."/>
            <person name="Wu D."/>
            <person name="Thiagarajan M."/>
            <person name="Wortman J.R."/>
            <person name="Badger J.H."/>
            <person name="Ren Q."/>
            <person name="Amedeo P."/>
            <person name="Jones K.M."/>
            <person name="Tallon L.J."/>
            <person name="Delcher A.L."/>
            <person name="Salzberg S.L."/>
            <person name="Silva J.C."/>
            <person name="Haas B.J."/>
            <person name="Majoros W.H."/>
            <person name="Farzad M."/>
            <person name="Carlton J.M."/>
            <person name="Smith R.K. Jr."/>
            <person name="Garg J."/>
            <person name="Pearlman R.E."/>
            <person name="Karrer K.M."/>
            <person name="Sun L."/>
            <person name="Manning G."/>
            <person name="Elde N.C."/>
            <person name="Turkewitz A.P."/>
            <person name="Asai D.J."/>
            <person name="Wilkes D.E."/>
            <person name="Wang Y."/>
            <person name="Cai H."/>
            <person name="Collins K."/>
            <person name="Stewart B.A."/>
            <person name="Lee S.R."/>
            <person name="Wilamowska K."/>
            <person name="Weinberg Z."/>
            <person name="Ruzzo W.L."/>
            <person name="Wloga D."/>
            <person name="Gaertig J."/>
            <person name="Frankel J."/>
            <person name="Tsao C.-C."/>
            <person name="Gorovsky M.A."/>
            <person name="Keeling P.J."/>
            <person name="Waller R.F."/>
            <person name="Patron N.J."/>
            <person name="Cherry J.M."/>
            <person name="Stover N.A."/>
            <person name="Krieger C.J."/>
            <person name="del Toro C."/>
            <person name="Ryder H.F."/>
            <person name="Williamson S.C."/>
            <person name="Barbeau R.A."/>
            <person name="Hamilton E.P."/>
            <person name="Orias E."/>
        </authorList>
    </citation>
    <scope>NUCLEOTIDE SEQUENCE [LARGE SCALE GENOMIC DNA]</scope>
    <source>
        <strain evidence="3">SB210</strain>
    </source>
</reference>
<dbReference type="EMBL" id="GG662718">
    <property type="protein sequence ID" value="EWS74704.1"/>
    <property type="molecule type" value="Genomic_DNA"/>
</dbReference>
<dbReference type="AlphaFoldDB" id="W7XK84"/>
<evidence type="ECO:0008006" key="4">
    <source>
        <dbReference type="Google" id="ProtNLM"/>
    </source>
</evidence>
<protein>
    <recommendedName>
        <fullName evidence="4">Transmembrane protein</fullName>
    </recommendedName>
</protein>
<name>W7XK84_TETTS</name>
<evidence type="ECO:0000313" key="2">
    <source>
        <dbReference type="EMBL" id="EWS74704.1"/>
    </source>
</evidence>
<evidence type="ECO:0000256" key="1">
    <source>
        <dbReference type="SAM" id="SignalP"/>
    </source>
</evidence>
<accession>W7XK84</accession>